<dbReference type="Proteomes" id="UP000606600">
    <property type="component" value="Unassembled WGS sequence"/>
</dbReference>
<comment type="caution">
    <text evidence="3">The sequence shown here is derived from an EMBL/GenBank/DDBJ whole genome shotgun (WGS) entry which is preliminary data.</text>
</comment>
<keyword evidence="4" id="KW-1185">Reference proteome</keyword>
<dbReference type="EMBL" id="JACWMY010000018">
    <property type="protein sequence ID" value="MBD1367262.1"/>
    <property type="molecule type" value="Genomic_DNA"/>
</dbReference>
<dbReference type="InterPro" id="IPR008775">
    <property type="entry name" value="Phytyl_CoA_dOase-like"/>
</dbReference>
<dbReference type="Pfam" id="PF05721">
    <property type="entry name" value="PhyH"/>
    <property type="match status" value="1"/>
</dbReference>
<name>A0ABR7X154_9SPHI</name>
<dbReference type="PANTHER" id="PTHR20883">
    <property type="entry name" value="PHYTANOYL-COA DIOXYGENASE DOMAIN CONTAINING 1"/>
    <property type="match status" value="1"/>
</dbReference>
<keyword evidence="3" id="KW-0223">Dioxygenase</keyword>
<proteinExistence type="inferred from homology"/>
<evidence type="ECO:0000256" key="1">
    <source>
        <dbReference type="RuleBase" id="RU003682"/>
    </source>
</evidence>
<comment type="similarity">
    <text evidence="1">Belongs to the iron/ascorbate-dependent oxidoreductase family.</text>
</comment>
<sequence length="280" mass="31737">MESKALSPEQIAQYQRDGYLVIKQFCSEAEIEKLYSTALNDDAMRKNALDLNDQDGKKTRLSLWFTPGNDVFGYLTRSEKMIAPVAQLLGEHAPVCHFHSKLMQKEPKVGGAWEWHQDYGYWYKNQFMFPDELMSVMVALTDANKQNGCLQVIRGSHKLGRVNHGFSGEQVGADMVMVENALKTMELIYCELEAGDALLFHSNLLHRSEANLSDSPRWSIISCYSLQSNLAYNETSTSWKTPVEIVPDEAILEWDAGSLSNNDFLVKENDPALKETGWEK</sequence>
<feature type="domain" description="Fe2OG dioxygenase" evidence="2">
    <location>
        <begin position="97"/>
        <end position="228"/>
    </location>
</feature>
<keyword evidence="1" id="KW-0560">Oxidoreductase</keyword>
<dbReference type="GO" id="GO:0051213">
    <property type="term" value="F:dioxygenase activity"/>
    <property type="evidence" value="ECO:0007669"/>
    <property type="project" value="UniProtKB-KW"/>
</dbReference>
<dbReference type="PANTHER" id="PTHR20883:SF51">
    <property type="entry name" value="PHYTANOYL-COA HYDROXYLASE"/>
    <property type="match status" value="1"/>
</dbReference>
<dbReference type="Gene3D" id="2.60.120.620">
    <property type="entry name" value="q2cbj1_9rhob like domain"/>
    <property type="match status" value="1"/>
</dbReference>
<evidence type="ECO:0000313" key="4">
    <source>
        <dbReference type="Proteomes" id="UP000606600"/>
    </source>
</evidence>
<gene>
    <name evidence="3" type="ORF">IDJ77_25850</name>
</gene>
<organism evidence="3 4">
    <name type="scientific">Mucilaginibacter pankratovii</name>
    <dbReference type="NCBI Taxonomy" id="2772110"/>
    <lineage>
        <taxon>Bacteria</taxon>
        <taxon>Pseudomonadati</taxon>
        <taxon>Bacteroidota</taxon>
        <taxon>Sphingobacteriia</taxon>
        <taxon>Sphingobacteriales</taxon>
        <taxon>Sphingobacteriaceae</taxon>
        <taxon>Mucilaginibacter</taxon>
    </lineage>
</organism>
<dbReference type="PROSITE" id="PS51471">
    <property type="entry name" value="FE2OG_OXY"/>
    <property type="match status" value="1"/>
</dbReference>
<dbReference type="InterPro" id="IPR005123">
    <property type="entry name" value="Oxoglu/Fe-dep_dioxygenase_dom"/>
</dbReference>
<evidence type="ECO:0000259" key="2">
    <source>
        <dbReference type="PROSITE" id="PS51471"/>
    </source>
</evidence>
<keyword evidence="1" id="KW-0479">Metal-binding</keyword>
<dbReference type="RefSeq" id="WP_191191896.1">
    <property type="nucleotide sequence ID" value="NZ_JACWMY010000018.1"/>
</dbReference>
<keyword evidence="1" id="KW-0408">Iron</keyword>
<reference evidence="3 4" key="1">
    <citation type="submission" date="2020-09" db="EMBL/GenBank/DDBJ databases">
        <title>Novel species of Mucilaginibacter isolated from a glacier on the Tibetan Plateau.</title>
        <authorList>
            <person name="Liu Q."/>
            <person name="Xin Y.-H."/>
        </authorList>
    </citation>
    <scope>NUCLEOTIDE SEQUENCE [LARGE SCALE GENOMIC DNA]</scope>
    <source>
        <strain evidence="3 4">ZT4R22</strain>
    </source>
</reference>
<dbReference type="SUPFAM" id="SSF51197">
    <property type="entry name" value="Clavaminate synthase-like"/>
    <property type="match status" value="1"/>
</dbReference>
<protein>
    <submittedName>
        <fullName evidence="3">Phytanoyl-CoA dioxygenase family protein</fullName>
    </submittedName>
</protein>
<accession>A0ABR7X154</accession>
<evidence type="ECO:0000313" key="3">
    <source>
        <dbReference type="EMBL" id="MBD1367262.1"/>
    </source>
</evidence>